<reference evidence="1" key="1">
    <citation type="submission" date="2019-02" db="EMBL/GenBank/DDBJ databases">
        <authorList>
            <person name="Gruber-Vodicka R. H."/>
            <person name="Seah K. B. B."/>
        </authorList>
    </citation>
    <scope>NUCLEOTIDE SEQUENCE</scope>
    <source>
        <strain evidence="1">BECK_S127</strain>
    </source>
</reference>
<name>A0A451BLC8_9GAMM</name>
<sequence length="56" mass="6219">MHFCRVTALTRLTRPTGVVVSFSRVMGTLNMIVGLGVHKGTDPHLRNIITIDMNIK</sequence>
<dbReference type="AlphaFoldDB" id="A0A451BLC8"/>
<proteinExistence type="predicted"/>
<accession>A0A451BLC8</accession>
<organism evidence="1">
    <name type="scientific">Candidatus Kentrum sp. SD</name>
    <dbReference type="NCBI Taxonomy" id="2126332"/>
    <lineage>
        <taxon>Bacteria</taxon>
        <taxon>Pseudomonadati</taxon>
        <taxon>Pseudomonadota</taxon>
        <taxon>Gammaproteobacteria</taxon>
        <taxon>Candidatus Kentrum</taxon>
    </lineage>
</organism>
<gene>
    <name evidence="1" type="ORF">BECKSD772D_GA0070982_103414</name>
</gene>
<evidence type="ECO:0000313" key="1">
    <source>
        <dbReference type="EMBL" id="VFK79056.1"/>
    </source>
</evidence>
<protein>
    <submittedName>
        <fullName evidence="1">Uncharacterized protein</fullName>
    </submittedName>
</protein>
<dbReference type="EMBL" id="CAADHB010000034">
    <property type="protein sequence ID" value="VFK79056.1"/>
    <property type="molecule type" value="Genomic_DNA"/>
</dbReference>